<keyword evidence="1" id="KW-0812">Transmembrane</keyword>
<sequence length="194" mass="22483">MDNINIKIKYTILIGGTLLTFGIIIFIAIFRIDLSTFDNYIKIVSAGVTITTLIYAALNVHMIQEHNQSQIALKKKEVSLLLVSQYNTPEMTTLSTLSAQLKKDVEKLEAKEVAEYLQKNKESRKAMVATMNFYEKLAISIDQDLADESLLKEFFRGIIQDTYNVLKAYIEYLRKERKNQKIFDRFEELAIKWK</sequence>
<evidence type="ECO:0000256" key="1">
    <source>
        <dbReference type="SAM" id="Phobius"/>
    </source>
</evidence>
<dbReference type="Pfam" id="PF15956">
    <property type="entry name" value="DUF4760"/>
    <property type="match status" value="1"/>
</dbReference>
<feature type="transmembrane region" description="Helical" evidence="1">
    <location>
        <begin position="40"/>
        <end position="58"/>
    </location>
</feature>
<evidence type="ECO:0000313" key="2">
    <source>
        <dbReference type="EMBL" id="MDT0620866.1"/>
    </source>
</evidence>
<keyword evidence="1" id="KW-0472">Membrane</keyword>
<comment type="caution">
    <text evidence="2">The sequence shown here is derived from an EMBL/GenBank/DDBJ whole genome shotgun (WGS) entry which is preliminary data.</text>
</comment>
<reference evidence="2 3" key="1">
    <citation type="submission" date="2023-09" db="EMBL/GenBank/DDBJ databases">
        <authorList>
            <person name="Rey-Velasco X."/>
        </authorList>
    </citation>
    <scope>NUCLEOTIDE SEQUENCE [LARGE SCALE GENOMIC DNA]</scope>
    <source>
        <strain evidence="2 3">P007</strain>
    </source>
</reference>
<organism evidence="2 3">
    <name type="scientific">Croceitalea vernalis</name>
    <dbReference type="NCBI Taxonomy" id="3075599"/>
    <lineage>
        <taxon>Bacteria</taxon>
        <taxon>Pseudomonadati</taxon>
        <taxon>Bacteroidota</taxon>
        <taxon>Flavobacteriia</taxon>
        <taxon>Flavobacteriales</taxon>
        <taxon>Flavobacteriaceae</taxon>
        <taxon>Croceitalea</taxon>
    </lineage>
</organism>
<name>A0ABU3BFE1_9FLAO</name>
<gene>
    <name evidence="2" type="ORF">RM520_04465</name>
</gene>
<protein>
    <submittedName>
        <fullName evidence="2">DUF4760 domain-containing protein</fullName>
    </submittedName>
</protein>
<dbReference type="EMBL" id="JAVRHU010000001">
    <property type="protein sequence ID" value="MDT0620866.1"/>
    <property type="molecule type" value="Genomic_DNA"/>
</dbReference>
<dbReference type="Proteomes" id="UP001250662">
    <property type="component" value="Unassembled WGS sequence"/>
</dbReference>
<keyword evidence="3" id="KW-1185">Reference proteome</keyword>
<proteinExistence type="predicted"/>
<evidence type="ECO:0000313" key="3">
    <source>
        <dbReference type="Proteomes" id="UP001250662"/>
    </source>
</evidence>
<feature type="transmembrane region" description="Helical" evidence="1">
    <location>
        <begin position="12"/>
        <end position="34"/>
    </location>
</feature>
<accession>A0ABU3BFE1</accession>
<dbReference type="InterPro" id="IPR031876">
    <property type="entry name" value="DUF4760"/>
</dbReference>
<dbReference type="RefSeq" id="WP_311387118.1">
    <property type="nucleotide sequence ID" value="NZ_JAVRHU010000001.1"/>
</dbReference>
<keyword evidence="1" id="KW-1133">Transmembrane helix</keyword>